<feature type="binding site" evidence="8">
    <location>
        <position position="68"/>
    </location>
    <ligand>
        <name>shikimate</name>
        <dbReference type="ChEBI" id="CHEBI:36208"/>
    </ligand>
</feature>
<dbReference type="Pfam" id="PF08501">
    <property type="entry name" value="Shikimate_dh_N"/>
    <property type="match status" value="1"/>
</dbReference>
<dbReference type="InterPro" id="IPR006151">
    <property type="entry name" value="Shikm_DH/Glu-tRNA_Rdtase"/>
</dbReference>
<dbReference type="InterPro" id="IPR013708">
    <property type="entry name" value="Shikimate_DH-bd_N"/>
</dbReference>
<comment type="catalytic activity">
    <reaction evidence="7 8">
        <text>shikimate + NADP(+) = 3-dehydroshikimate + NADPH + H(+)</text>
        <dbReference type="Rhea" id="RHEA:17737"/>
        <dbReference type="ChEBI" id="CHEBI:15378"/>
        <dbReference type="ChEBI" id="CHEBI:16630"/>
        <dbReference type="ChEBI" id="CHEBI:36208"/>
        <dbReference type="ChEBI" id="CHEBI:57783"/>
        <dbReference type="ChEBI" id="CHEBI:58349"/>
        <dbReference type="EC" id="1.1.1.25"/>
    </reaction>
</comment>
<evidence type="ECO:0000256" key="4">
    <source>
        <dbReference type="ARBA" id="ARBA00022857"/>
    </source>
</evidence>
<dbReference type="HAMAP" id="MF_00222">
    <property type="entry name" value="Shikimate_DH_AroE"/>
    <property type="match status" value="1"/>
</dbReference>
<comment type="similarity">
    <text evidence="8">Belongs to the shikimate dehydrogenase family.</text>
</comment>
<feature type="binding site" evidence="8">
    <location>
        <position position="248"/>
    </location>
    <ligand>
        <name>NADP(+)</name>
        <dbReference type="ChEBI" id="CHEBI:58349"/>
    </ligand>
</feature>
<comment type="subunit">
    <text evidence="8">Homodimer.</text>
</comment>
<accession>A0ABS3LUF8</accession>
<feature type="binding site" evidence="8">
    <location>
        <position position="93"/>
    </location>
    <ligand>
        <name>shikimate</name>
        <dbReference type="ChEBI" id="CHEBI:36208"/>
    </ligand>
</feature>
<dbReference type="PANTHER" id="PTHR21089:SF1">
    <property type="entry name" value="BIFUNCTIONAL 3-DEHYDROQUINATE DEHYDRATASE_SHIKIMATE DEHYDROGENASE, CHLOROPLASTIC"/>
    <property type="match status" value="1"/>
</dbReference>
<evidence type="ECO:0000259" key="10">
    <source>
        <dbReference type="Pfam" id="PF08501"/>
    </source>
</evidence>
<dbReference type="InterPro" id="IPR022893">
    <property type="entry name" value="Shikimate_DH_fam"/>
</dbReference>
<dbReference type="CDD" id="cd01065">
    <property type="entry name" value="NAD_bind_Shikimate_DH"/>
    <property type="match status" value="1"/>
</dbReference>
<evidence type="ECO:0000256" key="2">
    <source>
        <dbReference type="ARBA" id="ARBA00012962"/>
    </source>
</evidence>
<comment type="function">
    <text evidence="8">Involved in the biosynthesis of the chorismate, which leads to the biosynthesis of aromatic amino acids. Catalyzes the reversible NADPH linked reduction of 3-dehydroshikimate (DHSA) to yield shikimate (SA).</text>
</comment>
<keyword evidence="3 8" id="KW-0028">Amino-acid biosynthesis</keyword>
<feature type="binding site" evidence="8">
    <location>
        <position position="108"/>
    </location>
    <ligand>
        <name>shikimate</name>
        <dbReference type="ChEBI" id="CHEBI:36208"/>
    </ligand>
</feature>
<dbReference type="GO" id="GO:0004764">
    <property type="term" value="F:shikimate 3-dehydrogenase (NADP+) activity"/>
    <property type="evidence" value="ECO:0007669"/>
    <property type="project" value="UniProtKB-EC"/>
</dbReference>
<evidence type="ECO:0000256" key="7">
    <source>
        <dbReference type="ARBA" id="ARBA00049442"/>
    </source>
</evidence>
<dbReference type="InterPro" id="IPR041121">
    <property type="entry name" value="SDH_C"/>
</dbReference>
<comment type="caution">
    <text evidence="12">The sequence shown here is derived from an EMBL/GenBank/DDBJ whole genome shotgun (WGS) entry which is preliminary data.</text>
</comment>
<comment type="pathway">
    <text evidence="1 8">Metabolic intermediate biosynthesis; chorismate biosynthesis; chorismate from D-erythrose 4-phosphate and phosphoenolpyruvate: step 4/7.</text>
</comment>
<name>A0ABS3LUF8_9PROT</name>
<evidence type="ECO:0000256" key="5">
    <source>
        <dbReference type="ARBA" id="ARBA00023002"/>
    </source>
</evidence>
<dbReference type="Pfam" id="PF18317">
    <property type="entry name" value="SDH_C"/>
    <property type="match status" value="1"/>
</dbReference>
<feature type="binding site" evidence="8">
    <location>
        <position position="225"/>
    </location>
    <ligand>
        <name>NADP(+)</name>
        <dbReference type="ChEBI" id="CHEBI:58349"/>
    </ligand>
</feature>
<evidence type="ECO:0000259" key="9">
    <source>
        <dbReference type="Pfam" id="PF01488"/>
    </source>
</evidence>
<dbReference type="Pfam" id="PF01488">
    <property type="entry name" value="Shikimate_DH"/>
    <property type="match status" value="1"/>
</dbReference>
<dbReference type="SUPFAM" id="SSF51735">
    <property type="entry name" value="NAD(P)-binding Rossmann-fold domains"/>
    <property type="match status" value="1"/>
</dbReference>
<dbReference type="InterPro" id="IPR046346">
    <property type="entry name" value="Aminoacid_DH-like_N_sf"/>
</dbReference>
<keyword evidence="6 8" id="KW-0057">Aromatic amino acid biosynthesis</keyword>
<feature type="domain" description="Quinate/shikimate 5-dehydrogenase/glutamyl-tRNA reductase" evidence="9">
    <location>
        <begin position="120"/>
        <end position="171"/>
    </location>
</feature>
<dbReference type="InterPro" id="IPR011342">
    <property type="entry name" value="Shikimate_DH"/>
</dbReference>
<feature type="domain" description="Shikimate dehydrogenase substrate binding N-terminal" evidence="10">
    <location>
        <begin position="24"/>
        <end position="95"/>
    </location>
</feature>
<dbReference type="InterPro" id="IPR036291">
    <property type="entry name" value="NAD(P)-bd_dom_sf"/>
</dbReference>
<evidence type="ECO:0000313" key="12">
    <source>
        <dbReference type="EMBL" id="MBO1359542.1"/>
    </source>
</evidence>
<dbReference type="Gene3D" id="3.40.50.720">
    <property type="entry name" value="NAD(P)-binding Rossmann-like Domain"/>
    <property type="match status" value="1"/>
</dbReference>
<feature type="active site" description="Proton acceptor" evidence="8">
    <location>
        <position position="72"/>
    </location>
</feature>
<dbReference type="EMBL" id="JAFVMF010000006">
    <property type="protein sequence ID" value="MBO1359542.1"/>
    <property type="molecule type" value="Genomic_DNA"/>
</dbReference>
<comment type="caution">
    <text evidence="8">Lacks conserved residue(s) required for the propagation of feature annotation.</text>
</comment>
<dbReference type="Proteomes" id="UP000664771">
    <property type="component" value="Unassembled WGS sequence"/>
</dbReference>
<evidence type="ECO:0000259" key="11">
    <source>
        <dbReference type="Pfam" id="PF18317"/>
    </source>
</evidence>
<sequence>MSDQNFRAILTGSFSTPCKDNPTGAMIEAAWKSDGTNARYVNCDVKPENLATAVAGAKAMEWVGFNCSMPHKVSVIQHLDGVTDAAELIGAVNCVSISDGKLTGDNTDGKGFLESLKSVTDPAGKRVLLLGAGGAARAIAVELGLAGAASVAIASRDVSKAEEIAKLLAENTKSEASALPWDGDIDVPQDIEILINATPVGLGDAEAMPDVNVETLGGVEIVADVIFNPPKTRLLRTAAEKGCTTLDGLGMLVNQGVIGVEQWMGKKPDAQVMADTLKDIFGA</sequence>
<reference evidence="12 13" key="1">
    <citation type="submission" date="2021-03" db="EMBL/GenBank/DDBJ databases">
        <title>The complete genome sequence of Acetobacter sacchari TBRC 11175.</title>
        <authorList>
            <person name="Charoenyingcharoen P."/>
            <person name="Yukphan P."/>
        </authorList>
    </citation>
    <scope>NUCLEOTIDE SEQUENCE [LARGE SCALE GENOMIC DNA]</scope>
    <source>
        <strain evidence="12 13">TBRC 11175</strain>
    </source>
</reference>
<keyword evidence="4 8" id="KW-0521">NADP</keyword>
<evidence type="ECO:0000256" key="3">
    <source>
        <dbReference type="ARBA" id="ARBA00022605"/>
    </source>
</evidence>
<feature type="binding site" evidence="8">
    <location>
        <begin position="131"/>
        <end position="135"/>
    </location>
    <ligand>
        <name>NADP(+)</name>
        <dbReference type="ChEBI" id="CHEBI:58349"/>
    </ligand>
</feature>
<evidence type="ECO:0000313" key="13">
    <source>
        <dbReference type="Proteomes" id="UP000664771"/>
    </source>
</evidence>
<organism evidence="12 13">
    <name type="scientific">Acetobacter sacchari</name>
    <dbReference type="NCBI Taxonomy" id="2661687"/>
    <lineage>
        <taxon>Bacteria</taxon>
        <taxon>Pseudomonadati</taxon>
        <taxon>Pseudomonadota</taxon>
        <taxon>Alphaproteobacteria</taxon>
        <taxon>Acetobacterales</taxon>
        <taxon>Acetobacteraceae</taxon>
        <taxon>Acetobacter</taxon>
    </lineage>
</organism>
<feature type="binding site" evidence="8">
    <location>
        <position position="255"/>
    </location>
    <ligand>
        <name>shikimate</name>
        <dbReference type="ChEBI" id="CHEBI:36208"/>
    </ligand>
</feature>
<feature type="binding site" evidence="8">
    <location>
        <position position="84"/>
    </location>
    <ligand>
        <name>NADP(+)</name>
        <dbReference type="ChEBI" id="CHEBI:58349"/>
    </ligand>
</feature>
<evidence type="ECO:0000256" key="8">
    <source>
        <dbReference type="HAMAP-Rule" id="MF_00222"/>
    </source>
</evidence>
<gene>
    <name evidence="8 12" type="primary">aroE</name>
    <name evidence="12" type="ORF">J2D73_06985</name>
</gene>
<keyword evidence="5 8" id="KW-0560">Oxidoreductase</keyword>
<evidence type="ECO:0000256" key="6">
    <source>
        <dbReference type="ARBA" id="ARBA00023141"/>
    </source>
</evidence>
<dbReference type="PANTHER" id="PTHR21089">
    <property type="entry name" value="SHIKIMATE DEHYDROGENASE"/>
    <property type="match status" value="1"/>
</dbReference>
<dbReference type="EC" id="1.1.1.25" evidence="2 8"/>
<feature type="domain" description="SDH C-terminal" evidence="11">
    <location>
        <begin position="248"/>
        <end position="278"/>
    </location>
</feature>
<protein>
    <recommendedName>
        <fullName evidence="2 8">Shikimate dehydrogenase (NADP(+))</fullName>
        <shortName evidence="8">SDH</shortName>
        <ecNumber evidence="2 8">1.1.1.25</ecNumber>
    </recommendedName>
</protein>
<dbReference type="Gene3D" id="3.40.50.10860">
    <property type="entry name" value="Leucine Dehydrogenase, chain A, domain 1"/>
    <property type="match status" value="1"/>
</dbReference>
<dbReference type="RefSeq" id="WP_207880788.1">
    <property type="nucleotide sequence ID" value="NZ_JAFVMF010000006.1"/>
</dbReference>
<keyword evidence="13" id="KW-1185">Reference proteome</keyword>
<dbReference type="SUPFAM" id="SSF53223">
    <property type="entry name" value="Aminoacid dehydrogenase-like, N-terminal domain"/>
    <property type="match status" value="1"/>
</dbReference>
<evidence type="ECO:0000256" key="1">
    <source>
        <dbReference type="ARBA" id="ARBA00004871"/>
    </source>
</evidence>
<proteinExistence type="inferred from homology"/>
<dbReference type="NCBIfam" id="TIGR00507">
    <property type="entry name" value="aroE"/>
    <property type="match status" value="1"/>
</dbReference>